<dbReference type="PANTHER" id="PTHR46732:SF8">
    <property type="entry name" value="ATP-DEPENDENT PROTEASE LA (LON) DOMAIN PROTEIN"/>
    <property type="match status" value="1"/>
</dbReference>
<evidence type="ECO:0000313" key="2">
    <source>
        <dbReference type="EMBL" id="ACQ92102.1"/>
    </source>
</evidence>
<proteinExistence type="predicted"/>
<dbReference type="eggNOG" id="COG2802">
    <property type="taxonomic scope" value="Bacteria"/>
</dbReference>
<evidence type="ECO:0000259" key="1">
    <source>
        <dbReference type="SMART" id="SM00464"/>
    </source>
</evidence>
<keyword evidence="3" id="KW-1185">Reference proteome</keyword>
<dbReference type="InterPro" id="IPR046336">
    <property type="entry name" value="Lon_prtase_N_sf"/>
</dbReference>
<dbReference type="KEGG" id="tau:Tola_0473"/>
<dbReference type="InterPro" id="IPR003111">
    <property type="entry name" value="Lon_prtase_N"/>
</dbReference>
<dbReference type="STRING" id="595494.Tola_0473"/>
<dbReference type="OrthoDB" id="8558970at2"/>
<dbReference type="Gene3D" id="2.30.130.40">
    <property type="entry name" value="LON domain-like"/>
    <property type="match status" value="1"/>
</dbReference>
<dbReference type="EMBL" id="CP001616">
    <property type="protein sequence ID" value="ACQ92102.1"/>
    <property type="molecule type" value="Genomic_DNA"/>
</dbReference>
<dbReference type="SUPFAM" id="SSF88697">
    <property type="entry name" value="PUA domain-like"/>
    <property type="match status" value="1"/>
</dbReference>
<gene>
    <name evidence="2" type="ordered locus">Tola_0473</name>
</gene>
<dbReference type="AlphaFoldDB" id="C4L9X3"/>
<dbReference type="Gene3D" id="1.10.4060.10">
    <property type="entry name" value="BPP1347 like domain"/>
    <property type="match status" value="1"/>
</dbReference>
<sequence length="194" mass="22178">MQLAIFPLRINILPDGVLPLCIFEPRYVRMIAESSRRGMGLCLLGKALDGGFSLLLTVGTRIEIIDFDQLTNGLLTVTMKGVERFRIHSMEVEPDGLLCAEVQVLPEWQHAPLQPEQHILAEKLGQLFHEHPNYAAYYPTPHWADACWVVQRWLEVLPLEAEEKFNLMVSNDYHDALHFLLQAVQEEDAAVRQH</sequence>
<name>C4L9X3_TOLAT</name>
<dbReference type="Pfam" id="PF02190">
    <property type="entry name" value="LON_substr_bdg"/>
    <property type="match status" value="1"/>
</dbReference>
<organism evidence="2 3">
    <name type="scientific">Tolumonas auensis (strain DSM 9187 / NBRC 110442 / TA 4)</name>
    <dbReference type="NCBI Taxonomy" id="595494"/>
    <lineage>
        <taxon>Bacteria</taxon>
        <taxon>Pseudomonadati</taxon>
        <taxon>Pseudomonadota</taxon>
        <taxon>Gammaproteobacteria</taxon>
        <taxon>Aeromonadales</taxon>
        <taxon>Aeromonadaceae</taxon>
        <taxon>Tolumonas</taxon>
    </lineage>
</organism>
<feature type="domain" description="Lon N-terminal" evidence="1">
    <location>
        <begin position="2"/>
        <end position="186"/>
    </location>
</feature>
<dbReference type="PANTHER" id="PTHR46732">
    <property type="entry name" value="ATP-DEPENDENT PROTEASE LA (LON) DOMAIN PROTEIN"/>
    <property type="match status" value="1"/>
</dbReference>
<dbReference type="HOGENOM" id="CLU_048359_3_1_6"/>
<dbReference type="InterPro" id="IPR015947">
    <property type="entry name" value="PUA-like_sf"/>
</dbReference>
<reference evidence="3" key="1">
    <citation type="submission" date="2009-05" db="EMBL/GenBank/DDBJ databases">
        <title>Complete sequence of Tolumonas auensis DSM 9187.</title>
        <authorList>
            <consortium name="US DOE Joint Genome Institute"/>
            <person name="Lucas S."/>
            <person name="Copeland A."/>
            <person name="Lapidus A."/>
            <person name="Glavina del Rio T."/>
            <person name="Tice H."/>
            <person name="Bruce D."/>
            <person name="Goodwin L."/>
            <person name="Pitluck S."/>
            <person name="Chertkov O."/>
            <person name="Brettin T."/>
            <person name="Detter J.C."/>
            <person name="Han C."/>
            <person name="Larimer F."/>
            <person name="Land M."/>
            <person name="Hauser L."/>
            <person name="Kyrpides N."/>
            <person name="Mikhailova N."/>
            <person name="Spring S."/>
            <person name="Beller H."/>
        </authorList>
    </citation>
    <scope>NUCLEOTIDE SEQUENCE [LARGE SCALE GENOMIC DNA]</scope>
    <source>
        <strain evidence="3">DSM 9187 / TA4</strain>
    </source>
</reference>
<dbReference type="SMART" id="SM00464">
    <property type="entry name" value="LON"/>
    <property type="match status" value="1"/>
</dbReference>
<protein>
    <submittedName>
        <fullName evidence="2">Peptidase S16 lon domain protein</fullName>
    </submittedName>
</protein>
<reference evidence="2 3" key="2">
    <citation type="journal article" date="2011" name="Stand. Genomic Sci.">
        <title>Complete genome sequence of Tolumonas auensis type strain (TA 4).</title>
        <authorList>
            <person name="Chertkov O."/>
            <person name="Copeland A."/>
            <person name="Lucas S."/>
            <person name="Lapidus A."/>
            <person name="Berry K.W."/>
            <person name="Detter J.C."/>
            <person name="Del Rio T.G."/>
            <person name="Hammon N."/>
            <person name="Dalin E."/>
            <person name="Tice H."/>
            <person name="Pitluck S."/>
            <person name="Richardson P."/>
            <person name="Bruce D."/>
            <person name="Goodwin L."/>
            <person name="Han C."/>
            <person name="Tapia R."/>
            <person name="Saunders E."/>
            <person name="Schmutz J."/>
            <person name="Brettin T."/>
            <person name="Larimer F."/>
            <person name="Land M."/>
            <person name="Hauser L."/>
            <person name="Spring S."/>
            <person name="Rohde M."/>
            <person name="Kyrpides N.C."/>
            <person name="Ivanova N."/>
            <person name="Goker M."/>
            <person name="Beller H.R."/>
            <person name="Klenk H.P."/>
            <person name="Woyke T."/>
        </authorList>
    </citation>
    <scope>NUCLEOTIDE SEQUENCE [LARGE SCALE GENOMIC DNA]</scope>
    <source>
        <strain evidence="3">DSM 9187 / TA4</strain>
    </source>
</reference>
<dbReference type="Proteomes" id="UP000009073">
    <property type="component" value="Chromosome"/>
</dbReference>
<dbReference type="RefSeq" id="WP_012728701.1">
    <property type="nucleotide sequence ID" value="NC_012691.1"/>
</dbReference>
<evidence type="ECO:0000313" key="3">
    <source>
        <dbReference type="Proteomes" id="UP000009073"/>
    </source>
</evidence>
<accession>C4L9X3</accession>